<protein>
    <submittedName>
        <fullName evidence="1">Uncharacterized protein</fullName>
    </submittedName>
</protein>
<dbReference type="HOGENOM" id="CLU_2329021_0_0_4"/>
<dbReference type="EMBL" id="CP000090">
    <property type="protein sequence ID" value="AAZ61999.1"/>
    <property type="molecule type" value="Genomic_DNA"/>
</dbReference>
<accession>Q46XY4</accession>
<organism evidence="1">
    <name type="scientific">Cupriavidus pinatubonensis (strain JMP 134 / LMG 1197)</name>
    <name type="common">Cupriavidus necator (strain JMP 134)</name>
    <dbReference type="NCBI Taxonomy" id="264198"/>
    <lineage>
        <taxon>Bacteria</taxon>
        <taxon>Pseudomonadati</taxon>
        <taxon>Pseudomonadota</taxon>
        <taxon>Betaproteobacteria</taxon>
        <taxon>Burkholderiales</taxon>
        <taxon>Burkholderiaceae</taxon>
        <taxon>Cupriavidus</taxon>
    </lineage>
</organism>
<sequence length="98" mass="10542">MSCKGLRRAECDPRGLVGVEHGFQAVLRCRQETRAAQVYLDDGTDGLGRGAVRGLPPWGDGGLPSAKSMKRRVSRAQRIRPLDDGITLCEGALPLRAA</sequence>
<name>Q46XY4_CUPPJ</name>
<dbReference type="KEGG" id="reu:Reut_A2638"/>
<proteinExistence type="predicted"/>
<reference evidence="1" key="1">
    <citation type="submission" date="2005-08" db="EMBL/GenBank/DDBJ databases">
        <title>Complete sequence of Chromosome1 of Ralstonia eutropha JMP134.</title>
        <authorList>
            <person name="Copeland A."/>
            <person name="Lucas S."/>
            <person name="Lapidus A."/>
            <person name="Barry K."/>
            <person name="Detter J.C."/>
            <person name="Glavina T."/>
            <person name="Hammon N."/>
            <person name="Israni S."/>
            <person name="Pitluck S."/>
            <person name="Goltsman E."/>
            <person name="Martinez M."/>
            <person name="Schmutz J."/>
            <person name="Larimer F."/>
            <person name="Land M."/>
            <person name="Lykidis A."/>
            <person name="Richardson P."/>
        </authorList>
    </citation>
    <scope>NUCLEOTIDE SEQUENCE</scope>
    <source>
        <strain evidence="1">JMP134</strain>
    </source>
</reference>
<dbReference type="AlphaFoldDB" id="Q46XY4"/>
<gene>
    <name evidence="1" type="ordered locus">Reut_A2638</name>
</gene>
<evidence type="ECO:0000313" key="1">
    <source>
        <dbReference type="EMBL" id="AAZ61999.1"/>
    </source>
</evidence>